<keyword evidence="19" id="KW-1185">Reference proteome</keyword>
<comment type="caution">
    <text evidence="18">The sequence shown here is derived from an EMBL/GenBank/DDBJ whole genome shotgun (WGS) entry which is preliminary data.</text>
</comment>
<evidence type="ECO:0000313" key="18">
    <source>
        <dbReference type="EMBL" id="KGO97179.1"/>
    </source>
</evidence>
<dbReference type="PATRIC" id="fig|1107311.5.peg.165"/>
<dbReference type="AlphaFoldDB" id="A0A0A2MXZ3"/>
<protein>
    <recommendedName>
        <fullName evidence="20">Sugar transporter</fullName>
    </recommendedName>
</protein>
<dbReference type="STRING" id="1107311.Q767_00815"/>
<evidence type="ECO:0000256" key="14">
    <source>
        <dbReference type="ARBA" id="ARBA00023288"/>
    </source>
</evidence>
<dbReference type="Proteomes" id="UP000030149">
    <property type="component" value="Unassembled WGS sequence"/>
</dbReference>
<keyword evidence="4" id="KW-1134">Transmembrane beta strand</keyword>
<dbReference type="PANTHER" id="PTHR33619:SF3">
    <property type="entry name" value="POLYSACCHARIDE EXPORT PROTEIN GFCE-RELATED"/>
    <property type="match status" value="1"/>
</dbReference>
<evidence type="ECO:0000256" key="13">
    <source>
        <dbReference type="ARBA" id="ARBA00023237"/>
    </source>
</evidence>
<evidence type="ECO:0000256" key="3">
    <source>
        <dbReference type="ARBA" id="ARBA00022448"/>
    </source>
</evidence>
<dbReference type="Pfam" id="PF22461">
    <property type="entry name" value="SLBB_2"/>
    <property type="match status" value="1"/>
</dbReference>
<dbReference type="GO" id="GO:0009279">
    <property type="term" value="C:cell outer membrane"/>
    <property type="evidence" value="ECO:0007669"/>
    <property type="project" value="UniProtKB-SubCell"/>
</dbReference>
<evidence type="ECO:0000256" key="7">
    <source>
        <dbReference type="ARBA" id="ARBA00022729"/>
    </source>
</evidence>
<feature type="domain" description="Polysaccharide export protein N-terminal" evidence="16">
    <location>
        <begin position="54"/>
        <end position="150"/>
    </location>
</feature>
<keyword evidence="13" id="KW-0998">Cell outer membrane</keyword>
<evidence type="ECO:0000256" key="15">
    <source>
        <dbReference type="SAM" id="Phobius"/>
    </source>
</evidence>
<feature type="domain" description="SLBB" evidence="17">
    <location>
        <begin position="154"/>
        <end position="233"/>
    </location>
</feature>
<keyword evidence="5" id="KW-0762">Sugar transport</keyword>
<dbReference type="OrthoDB" id="662756at2"/>
<keyword evidence="7" id="KW-0732">Signal</keyword>
<name>A0A0A2MXZ3_9FLAO</name>
<dbReference type="GO" id="GO:0015159">
    <property type="term" value="F:polysaccharide transmembrane transporter activity"/>
    <property type="evidence" value="ECO:0007669"/>
    <property type="project" value="InterPro"/>
</dbReference>
<dbReference type="InterPro" id="IPR054765">
    <property type="entry name" value="SLBB_dom"/>
</dbReference>
<keyword evidence="3" id="KW-0813">Transport</keyword>
<evidence type="ECO:0000256" key="11">
    <source>
        <dbReference type="ARBA" id="ARBA00023136"/>
    </source>
</evidence>
<keyword evidence="6 15" id="KW-0812">Transmembrane</keyword>
<evidence type="ECO:0008006" key="20">
    <source>
        <dbReference type="Google" id="ProtNLM"/>
    </source>
</evidence>
<dbReference type="InterPro" id="IPR003715">
    <property type="entry name" value="Poly_export_N"/>
</dbReference>
<evidence type="ECO:0000259" key="16">
    <source>
        <dbReference type="Pfam" id="PF02563"/>
    </source>
</evidence>
<dbReference type="eggNOG" id="COG1596">
    <property type="taxonomic scope" value="Bacteria"/>
</dbReference>
<evidence type="ECO:0000256" key="2">
    <source>
        <dbReference type="ARBA" id="ARBA00009450"/>
    </source>
</evidence>
<reference evidence="19" key="1">
    <citation type="submission" date="2013-09" db="EMBL/GenBank/DDBJ databases">
        <authorList>
            <person name="Zeng Z."/>
            <person name="Chen C."/>
        </authorList>
    </citation>
    <scope>NUCLEOTIDE SEQUENCE [LARGE SCALE GENOMIC DNA]</scope>
    <source>
        <strain evidence="19">DK69</strain>
    </source>
</reference>
<dbReference type="Gene3D" id="3.10.560.10">
    <property type="entry name" value="Outer membrane lipoprotein wza domain like"/>
    <property type="match status" value="1"/>
</dbReference>
<dbReference type="EMBL" id="JRLZ01000001">
    <property type="protein sequence ID" value="KGO97179.1"/>
    <property type="molecule type" value="Genomic_DNA"/>
</dbReference>
<evidence type="ECO:0000313" key="19">
    <source>
        <dbReference type="Proteomes" id="UP000030149"/>
    </source>
</evidence>
<feature type="transmembrane region" description="Helical" evidence="15">
    <location>
        <begin position="244"/>
        <end position="267"/>
    </location>
</feature>
<organism evidence="18 19">
    <name type="scientific">Flavobacterium enshiense DK69</name>
    <dbReference type="NCBI Taxonomy" id="1107311"/>
    <lineage>
        <taxon>Bacteria</taxon>
        <taxon>Pseudomonadati</taxon>
        <taxon>Bacteroidota</taxon>
        <taxon>Flavobacteriia</taxon>
        <taxon>Flavobacteriales</taxon>
        <taxon>Flavobacteriaceae</taxon>
        <taxon>Flavobacterium</taxon>
    </lineage>
</organism>
<dbReference type="InterPro" id="IPR049712">
    <property type="entry name" value="Poly_export"/>
</dbReference>
<dbReference type="PANTHER" id="PTHR33619">
    <property type="entry name" value="POLYSACCHARIDE EXPORT PROTEIN GFCE-RELATED"/>
    <property type="match status" value="1"/>
</dbReference>
<proteinExistence type="inferred from homology"/>
<sequence>MENKIRFFLAFTVLTVMCSCASRKKMAYLQPSEVKSEKNLKNEDINEKKEKSLYEPIIQNDDLLHIIVSAENPEVAAPYNLKSVSVNNVTGNTNINQNQLEAYLVDKNGEIEFPQLGKMKLAGLTRLEAVEKIKKQLTDYIQNPTVYISIVNFKVSVLGEVTRPGSHTISSERITLLEALSLSGDLTVYGKRENIMVIREKSGEKTIATVDITKADFIHSPYYYLSQNDVIYVEANRVKMGSSLVGPSVTVGLSVLSIALGIILIAVN</sequence>
<comment type="similarity">
    <text evidence="2">Belongs to the BexD/CtrA/VexA family.</text>
</comment>
<evidence type="ECO:0000256" key="6">
    <source>
        <dbReference type="ARBA" id="ARBA00022692"/>
    </source>
</evidence>
<evidence type="ECO:0000256" key="5">
    <source>
        <dbReference type="ARBA" id="ARBA00022597"/>
    </source>
</evidence>
<keyword evidence="10" id="KW-0626">Porin</keyword>
<comment type="subcellular location">
    <subcellularLocation>
        <location evidence="1">Cell outer membrane</location>
        <topology evidence="1">Multi-pass membrane protein</topology>
    </subcellularLocation>
</comment>
<evidence type="ECO:0000256" key="1">
    <source>
        <dbReference type="ARBA" id="ARBA00004571"/>
    </source>
</evidence>
<dbReference type="GO" id="GO:0046930">
    <property type="term" value="C:pore complex"/>
    <property type="evidence" value="ECO:0007669"/>
    <property type="project" value="UniProtKB-KW"/>
</dbReference>
<evidence type="ECO:0000256" key="12">
    <source>
        <dbReference type="ARBA" id="ARBA00023139"/>
    </source>
</evidence>
<evidence type="ECO:0000256" key="9">
    <source>
        <dbReference type="ARBA" id="ARBA00023065"/>
    </source>
</evidence>
<dbReference type="GO" id="GO:0006811">
    <property type="term" value="P:monoatomic ion transport"/>
    <property type="evidence" value="ECO:0007669"/>
    <property type="project" value="UniProtKB-KW"/>
</dbReference>
<gene>
    <name evidence="18" type="ORF">Q767_00815</name>
</gene>
<dbReference type="PROSITE" id="PS51257">
    <property type="entry name" value="PROKAR_LIPOPROTEIN"/>
    <property type="match status" value="1"/>
</dbReference>
<accession>A0A0A2MXZ3</accession>
<evidence type="ECO:0000256" key="4">
    <source>
        <dbReference type="ARBA" id="ARBA00022452"/>
    </source>
</evidence>
<keyword evidence="9" id="KW-0406">Ion transport</keyword>
<evidence type="ECO:0000256" key="8">
    <source>
        <dbReference type="ARBA" id="ARBA00023047"/>
    </source>
</evidence>
<keyword evidence="11 15" id="KW-0472">Membrane</keyword>
<dbReference type="Gene3D" id="3.30.1950.10">
    <property type="entry name" value="wza like domain"/>
    <property type="match status" value="1"/>
</dbReference>
<keyword evidence="8" id="KW-0625">Polysaccharide transport</keyword>
<reference evidence="18 19" key="2">
    <citation type="journal article" date="2015" name="Stand. Genomic Sci.">
        <title>High quality draft genomic sequence of Flavobacterium enshiense DK69(T) and comparison among Flavobacterium genomes.</title>
        <authorList>
            <person name="Zeng Z."/>
            <person name="Chen C."/>
            <person name="Du H."/>
            <person name="Wang G."/>
            <person name="Li M."/>
        </authorList>
    </citation>
    <scope>NUCLEOTIDE SEQUENCE [LARGE SCALE GENOMIC DNA]</scope>
    <source>
        <strain evidence="18 19">DK69</strain>
    </source>
</reference>
<dbReference type="GO" id="GO:0015288">
    <property type="term" value="F:porin activity"/>
    <property type="evidence" value="ECO:0007669"/>
    <property type="project" value="UniProtKB-KW"/>
</dbReference>
<keyword evidence="15" id="KW-1133">Transmembrane helix</keyword>
<evidence type="ECO:0000259" key="17">
    <source>
        <dbReference type="Pfam" id="PF22461"/>
    </source>
</evidence>
<keyword evidence="14" id="KW-0449">Lipoprotein</keyword>
<keyword evidence="12" id="KW-0564">Palmitate</keyword>
<dbReference type="Pfam" id="PF02563">
    <property type="entry name" value="Poly_export"/>
    <property type="match status" value="1"/>
</dbReference>
<evidence type="ECO:0000256" key="10">
    <source>
        <dbReference type="ARBA" id="ARBA00023114"/>
    </source>
</evidence>